<dbReference type="KEGG" id="pfer:IRI77_13760"/>
<dbReference type="EMBL" id="CP063849">
    <property type="protein sequence ID" value="QOY90965.1"/>
    <property type="molecule type" value="Genomic_DNA"/>
</dbReference>
<accession>A0A7S7NW92</accession>
<dbReference type="Proteomes" id="UP000593892">
    <property type="component" value="Chromosome"/>
</dbReference>
<reference evidence="1 2" key="1">
    <citation type="submission" date="2020-10" db="EMBL/GenBank/DDBJ databases">
        <title>Complete genome sequence of Paludibaculum fermentans P105T, a facultatively anaerobic acidobacterium capable of dissimilatory Fe(III) reduction.</title>
        <authorList>
            <person name="Dedysh S.N."/>
            <person name="Beletsky A.V."/>
            <person name="Kulichevskaya I.S."/>
            <person name="Mardanov A.V."/>
            <person name="Ravin N.V."/>
        </authorList>
    </citation>
    <scope>NUCLEOTIDE SEQUENCE [LARGE SCALE GENOMIC DNA]</scope>
    <source>
        <strain evidence="1 2">P105</strain>
    </source>
</reference>
<evidence type="ECO:0000313" key="2">
    <source>
        <dbReference type="Proteomes" id="UP000593892"/>
    </source>
</evidence>
<dbReference type="AlphaFoldDB" id="A0A7S7NW92"/>
<dbReference type="RefSeq" id="WP_194452622.1">
    <property type="nucleotide sequence ID" value="NZ_CP063849.1"/>
</dbReference>
<sequence>MARVIRFFTASFDVTKERPNPINPIFGESLLLWLIGKVQGTLEISAPEAEDWGWYSYAHWKGRKYLLGAAACATEKAGLREWVLQIDKLRSTKEKLLKHGHMSHDDECAQFFQNILEHEATFRDVSVDPEL</sequence>
<name>A0A7S7NW92_PALFE</name>
<proteinExistence type="predicted"/>
<keyword evidence="2" id="KW-1185">Reference proteome</keyword>
<protein>
    <submittedName>
        <fullName evidence="1">Uncharacterized protein</fullName>
    </submittedName>
</protein>
<organism evidence="1 2">
    <name type="scientific">Paludibaculum fermentans</name>
    <dbReference type="NCBI Taxonomy" id="1473598"/>
    <lineage>
        <taxon>Bacteria</taxon>
        <taxon>Pseudomonadati</taxon>
        <taxon>Acidobacteriota</taxon>
        <taxon>Terriglobia</taxon>
        <taxon>Bryobacterales</taxon>
        <taxon>Bryobacteraceae</taxon>
        <taxon>Paludibaculum</taxon>
    </lineage>
</organism>
<evidence type="ECO:0000313" key="1">
    <source>
        <dbReference type="EMBL" id="QOY90965.1"/>
    </source>
</evidence>
<gene>
    <name evidence="1" type="ORF">IRI77_13760</name>
</gene>